<reference evidence="3" key="1">
    <citation type="submission" date="2021-05" db="EMBL/GenBank/DDBJ databases">
        <authorList>
            <person name="Oduselu T.J."/>
            <person name="Akomolafe A.O."/>
            <person name="Emem I.S."/>
            <person name="Adedeji R.O."/>
            <person name="Ojebola B.M."/>
            <person name="Daramola O.I."/>
            <person name="Olatinwo S.O."/>
            <person name="Taiwo A.E."/>
            <person name="Ayodele I.E."/>
            <person name="Atoyebi A.N."/>
            <person name="Raifu M."/>
            <person name="Adebiyi I."/>
            <person name="Ogunleye V.I."/>
            <person name="Faleye T.O.C."/>
            <person name="Bakarey A.S."/>
            <person name="Adewumi O.M."/>
            <person name="Anetor J.I."/>
            <person name="Ademowo O.G."/>
            <person name="Pollenz R.S."/>
            <person name="Garlena R.A."/>
            <person name="Russell D.A."/>
            <person name="Pope W.H."/>
            <person name="Jacobs-Sera D."/>
            <person name="Hatfull G.F."/>
        </authorList>
    </citation>
    <scope>NUCLEOTIDE SEQUENCE</scope>
</reference>
<keyword evidence="2" id="KW-0812">Transmembrane</keyword>
<feature type="compositionally biased region" description="Basic and acidic residues" evidence="1">
    <location>
        <begin position="170"/>
        <end position="180"/>
    </location>
</feature>
<feature type="region of interest" description="Disordered" evidence="1">
    <location>
        <begin position="163"/>
        <end position="190"/>
    </location>
</feature>
<evidence type="ECO:0000313" key="3">
    <source>
        <dbReference type="EMBL" id="QYC54941.1"/>
    </source>
</evidence>
<sequence>MSNEAEFERELDQQLSDLDRQNRNARRRNILLVVAVVVALLLAALCAFLALDNNRLAESNAQYGAQQAQEKQTIAKEAQKALCGTKDREIYDATLCEKWAEVAQEPPPATPTVASGPSQEELVKAFREYCSDGNCKGRDGATPTADDIAAAFVKFCAGGRCTGPSGKDAAPAKDGKDGTNGKDGQPLPPSGEMVLAAVTTYCSTSGACVGTPGKNGPPPTAEAVLAAVQQVCANDACRGPMGPAGTAGATGAKGDKGEDGRGIESAYCGDDGRWLITYTDTTTSDGGQCRPVIIPGPGATP</sequence>
<dbReference type="RefSeq" id="YP_010761118.1">
    <property type="nucleotide sequence ID" value="NC_073592.1"/>
</dbReference>
<evidence type="ECO:0000313" key="4">
    <source>
        <dbReference type="Proteomes" id="UP000826536"/>
    </source>
</evidence>
<feature type="transmembrane region" description="Helical" evidence="2">
    <location>
        <begin position="30"/>
        <end position="51"/>
    </location>
</feature>
<proteinExistence type="predicted"/>
<evidence type="ECO:0000256" key="2">
    <source>
        <dbReference type="SAM" id="Phobius"/>
    </source>
</evidence>
<dbReference type="Proteomes" id="UP000826536">
    <property type="component" value="Segment"/>
</dbReference>
<evidence type="ECO:0000256" key="1">
    <source>
        <dbReference type="SAM" id="MobiDB-lite"/>
    </source>
</evidence>
<gene>
    <name evidence="3" type="primary">22</name>
    <name evidence="3" type="ORF">SEA_POPPER_22</name>
</gene>
<dbReference type="GeneID" id="80034229"/>
<keyword evidence="2" id="KW-1133">Transmembrane helix</keyword>
<keyword evidence="2" id="KW-0472">Membrane</keyword>
<protein>
    <submittedName>
        <fullName evidence="3">Minor tail protein</fullName>
    </submittedName>
</protein>
<accession>A0AAE8BH90</accession>
<name>A0AAE8BH90_9CAUD</name>
<keyword evidence="4" id="KW-1185">Reference proteome</keyword>
<dbReference type="EMBL" id="MZ274308">
    <property type="protein sequence ID" value="QYC54941.1"/>
    <property type="molecule type" value="Genomic_DNA"/>
</dbReference>
<dbReference type="KEGG" id="vg:80034229"/>
<organism evidence="3 4">
    <name type="scientific">Arthrobacter phage Popper</name>
    <dbReference type="NCBI Taxonomy" id="2859633"/>
    <lineage>
        <taxon>Viruses</taxon>
        <taxon>Duplodnaviria</taxon>
        <taxon>Heunggongvirae</taxon>
        <taxon>Uroviricota</taxon>
        <taxon>Caudoviricetes</taxon>
        <taxon>Daemsvirinae</taxon>
        <taxon>Nanditavirus</taxon>
        <taxon>Nanditavirus popper</taxon>
    </lineage>
</organism>